<dbReference type="GO" id="GO:0003700">
    <property type="term" value="F:DNA-binding transcription factor activity"/>
    <property type="evidence" value="ECO:0007669"/>
    <property type="project" value="InterPro"/>
</dbReference>
<dbReference type="SUPFAM" id="SSF53850">
    <property type="entry name" value="Periplasmic binding protein-like II"/>
    <property type="match status" value="1"/>
</dbReference>
<comment type="similarity">
    <text evidence="1">Belongs to the LysR transcriptional regulatory family.</text>
</comment>
<dbReference type="FunFam" id="1.10.10.10:FF:000001">
    <property type="entry name" value="LysR family transcriptional regulator"/>
    <property type="match status" value="1"/>
</dbReference>
<keyword evidence="4" id="KW-0804">Transcription</keyword>
<dbReference type="PROSITE" id="PS50931">
    <property type="entry name" value="HTH_LYSR"/>
    <property type="match status" value="1"/>
</dbReference>
<evidence type="ECO:0000256" key="4">
    <source>
        <dbReference type="ARBA" id="ARBA00023163"/>
    </source>
</evidence>
<feature type="domain" description="HTH lysR-type" evidence="5">
    <location>
        <begin position="1"/>
        <end position="59"/>
    </location>
</feature>
<dbReference type="InterPro" id="IPR005119">
    <property type="entry name" value="LysR_subst-bd"/>
</dbReference>
<dbReference type="InterPro" id="IPR058163">
    <property type="entry name" value="LysR-type_TF_proteobact-type"/>
</dbReference>
<keyword evidence="7" id="KW-1185">Reference proteome</keyword>
<dbReference type="GO" id="GO:0006351">
    <property type="term" value="P:DNA-templated transcription"/>
    <property type="evidence" value="ECO:0007669"/>
    <property type="project" value="TreeGrafter"/>
</dbReference>
<dbReference type="InterPro" id="IPR036390">
    <property type="entry name" value="WH_DNA-bd_sf"/>
</dbReference>
<dbReference type="PANTHER" id="PTHR30537:SF72">
    <property type="entry name" value="LYSR FAMILY TRANSCRIPTIONAL REGULATOR"/>
    <property type="match status" value="1"/>
</dbReference>
<dbReference type="CDD" id="cd08472">
    <property type="entry name" value="PBP2_CrgA_like_3"/>
    <property type="match status" value="1"/>
</dbReference>
<accession>A0A9X1T576</accession>
<keyword evidence="2" id="KW-0805">Transcription regulation</keyword>
<dbReference type="Gene3D" id="1.10.10.10">
    <property type="entry name" value="Winged helix-like DNA-binding domain superfamily/Winged helix DNA-binding domain"/>
    <property type="match status" value="1"/>
</dbReference>
<evidence type="ECO:0000259" key="5">
    <source>
        <dbReference type="PROSITE" id="PS50931"/>
    </source>
</evidence>
<sequence>MDQIDAMRLFARLVETRSFTTAAGDLGHSRSTATDAIKRLEKRLGAQLLTRTTRHVAPTADGEAYYRKCIEILAEIEEANTMFAAVKPRGLLRIDVHPRLAMSFLLPKLDDFLTRYPDIELVIGAGDRMVDLVREGIDCVLRTGDLGESSMVARRIAWIEEITVASPDYLAAHGSPRRVEELEGHQAVRFLSSRTGAVLPLEFTVDGAPRIVTLPGRITVNGSDLMAELARRGFGLVQAPRYRFTADLESGRLVEVLPDNRPAPTPLWVLYPQNRQLSPRLRVFIDWVATLFPGGRI</sequence>
<gene>
    <name evidence="6" type="ORF">LZD57_11345</name>
</gene>
<evidence type="ECO:0000313" key="7">
    <source>
        <dbReference type="Proteomes" id="UP001139035"/>
    </source>
</evidence>
<evidence type="ECO:0000256" key="2">
    <source>
        <dbReference type="ARBA" id="ARBA00023015"/>
    </source>
</evidence>
<dbReference type="AlphaFoldDB" id="A0A9X1T576"/>
<reference evidence="6" key="1">
    <citation type="submission" date="2022-01" db="EMBL/GenBank/DDBJ databases">
        <title>Jiella avicenniae sp. nov., a novel endophytic bacterium isolated from bark of Avicennia marina.</title>
        <authorList>
            <person name="Tuo L."/>
        </authorList>
    </citation>
    <scope>NUCLEOTIDE SEQUENCE</scope>
    <source>
        <strain evidence="6">CBK1P-4</strain>
    </source>
</reference>
<evidence type="ECO:0000256" key="1">
    <source>
        <dbReference type="ARBA" id="ARBA00009437"/>
    </source>
</evidence>
<protein>
    <submittedName>
        <fullName evidence="6">LysR family transcriptional regulator</fullName>
    </submittedName>
</protein>
<dbReference type="SUPFAM" id="SSF46785">
    <property type="entry name" value="Winged helix' DNA-binding domain"/>
    <property type="match status" value="1"/>
</dbReference>
<dbReference type="FunFam" id="3.40.190.290:FF:000001">
    <property type="entry name" value="Transcriptional regulator, LysR family"/>
    <property type="match status" value="1"/>
</dbReference>
<dbReference type="Proteomes" id="UP001139035">
    <property type="component" value="Unassembled WGS sequence"/>
</dbReference>
<dbReference type="Pfam" id="PF03466">
    <property type="entry name" value="LysR_substrate"/>
    <property type="match status" value="1"/>
</dbReference>
<dbReference type="InterPro" id="IPR000847">
    <property type="entry name" value="LysR_HTH_N"/>
</dbReference>
<dbReference type="PANTHER" id="PTHR30537">
    <property type="entry name" value="HTH-TYPE TRANSCRIPTIONAL REGULATOR"/>
    <property type="match status" value="1"/>
</dbReference>
<name>A0A9X1T576_9HYPH</name>
<keyword evidence="3" id="KW-0238">DNA-binding</keyword>
<dbReference type="Pfam" id="PF00126">
    <property type="entry name" value="HTH_1"/>
    <property type="match status" value="1"/>
</dbReference>
<dbReference type="RefSeq" id="WP_233719735.1">
    <property type="nucleotide sequence ID" value="NZ_JAJUWU010000009.1"/>
</dbReference>
<comment type="caution">
    <text evidence="6">The sequence shown here is derived from an EMBL/GenBank/DDBJ whole genome shotgun (WGS) entry which is preliminary data.</text>
</comment>
<proteinExistence type="inferred from homology"/>
<dbReference type="Gene3D" id="3.40.190.290">
    <property type="match status" value="1"/>
</dbReference>
<dbReference type="GO" id="GO:0043565">
    <property type="term" value="F:sequence-specific DNA binding"/>
    <property type="evidence" value="ECO:0007669"/>
    <property type="project" value="TreeGrafter"/>
</dbReference>
<evidence type="ECO:0000313" key="6">
    <source>
        <dbReference type="EMBL" id="MCE7028584.1"/>
    </source>
</evidence>
<dbReference type="EMBL" id="JAJUWU010000009">
    <property type="protein sequence ID" value="MCE7028584.1"/>
    <property type="molecule type" value="Genomic_DNA"/>
</dbReference>
<organism evidence="6 7">
    <name type="scientific">Jiella avicenniae</name>
    <dbReference type="NCBI Taxonomy" id="2907202"/>
    <lineage>
        <taxon>Bacteria</taxon>
        <taxon>Pseudomonadati</taxon>
        <taxon>Pseudomonadota</taxon>
        <taxon>Alphaproteobacteria</taxon>
        <taxon>Hyphomicrobiales</taxon>
        <taxon>Aurantimonadaceae</taxon>
        <taxon>Jiella</taxon>
    </lineage>
</organism>
<dbReference type="InterPro" id="IPR036388">
    <property type="entry name" value="WH-like_DNA-bd_sf"/>
</dbReference>
<evidence type="ECO:0000256" key="3">
    <source>
        <dbReference type="ARBA" id="ARBA00023125"/>
    </source>
</evidence>